<reference evidence="1" key="1">
    <citation type="submission" date="2018-08" db="EMBL/GenBank/DDBJ databases">
        <authorList>
            <person name="Rossello M."/>
        </authorList>
    </citation>
    <scope>NUCLEOTIDE SEQUENCE [LARGE SCALE GENOMIC DNA]</scope>
    <source>
        <strain evidence="1">cv. Chinese Spring</strain>
    </source>
</reference>
<dbReference type="Gramene" id="TraesCAD_scaffold_008876_01G000100.1">
    <property type="protein sequence ID" value="TraesCAD_scaffold_008876_01G000100.1"/>
    <property type="gene ID" value="TraesCAD_scaffold_008876_01G000100"/>
</dbReference>
<dbReference type="OrthoDB" id="693642at2759"/>
<dbReference type="Gramene" id="TraesCS2A03G0872300.1">
    <property type="protein sequence ID" value="TraesCS2A03G0872300.1.CDS"/>
    <property type="gene ID" value="TraesCS2A03G0872300"/>
</dbReference>
<protein>
    <submittedName>
        <fullName evidence="1">Uncharacterized protein</fullName>
    </submittedName>
</protein>
<dbReference type="Proteomes" id="UP000019116">
    <property type="component" value="Chromosome 2A"/>
</dbReference>
<dbReference type="OMA" id="QVDWAEG"/>
<accession>A0A3B6B1A0</accession>
<dbReference type="Gramene" id="TraesRN2A0100851400.1">
    <property type="protein sequence ID" value="TraesRN2A0100851400.1"/>
    <property type="gene ID" value="TraesRN2A0100851400"/>
</dbReference>
<proteinExistence type="predicted"/>
<dbReference type="SMR" id="A0A3B6B1A0"/>
<sequence>MATRFSDEDIQSMLEEGIDPLLAESLRKLQSRVSDMLENTTEFPSLAALDWADGVETSTVRAAQSISEDAEDYRDGAAMVAGRPGEEGRAVAATLRDHAAWAFARLAEAQEVLASTRRLRDRQMREVVATENQMVHHAANEFLQFAAKEADGGGVPSGLEAGDAARPKRFVALAGKIRRAAASPAYAGEEALVEALRRQAAAVEALCADPDALVPKMLAMGPWMLFRAMNGIPFPLEDETQC</sequence>
<evidence type="ECO:0000313" key="1">
    <source>
        <dbReference type="EnsemblPlants" id="TraesCS2A02G356700.1"/>
    </source>
</evidence>
<dbReference type="Gramene" id="TraesWEE_scaffold_163230_01G000100.1">
    <property type="protein sequence ID" value="TraesWEE_scaffold_163230_01G000100.1"/>
    <property type="gene ID" value="TraesWEE_scaffold_163230_01G000100"/>
</dbReference>
<evidence type="ECO:0000313" key="2">
    <source>
        <dbReference type="Proteomes" id="UP000019116"/>
    </source>
</evidence>
<dbReference type="Gramene" id="TraesCLE_scaffold_079858_01G000100.1">
    <property type="protein sequence ID" value="TraesCLE_scaffold_079858_01G000100.1"/>
    <property type="gene ID" value="TraesCLE_scaffold_079858_01G000100"/>
</dbReference>
<reference evidence="1" key="2">
    <citation type="submission" date="2018-10" db="UniProtKB">
        <authorList>
            <consortium name="EnsemblPlants"/>
        </authorList>
    </citation>
    <scope>IDENTIFICATION</scope>
</reference>
<keyword evidence="2" id="KW-1185">Reference proteome</keyword>
<dbReference type="EnsemblPlants" id="TraesCS2A02G356700.1">
    <property type="protein sequence ID" value="TraesCS2A02G356700.1"/>
    <property type="gene ID" value="TraesCS2A02G356700"/>
</dbReference>
<dbReference type="AlphaFoldDB" id="A0A3B6B1A0"/>
<dbReference type="Gramene" id="TraesROB_scaffold_027190_01G000100.1">
    <property type="protein sequence ID" value="TraesROB_scaffold_027190_01G000100.1"/>
    <property type="gene ID" value="TraesROB_scaffold_027190_01G000100"/>
</dbReference>
<organism evidence="1">
    <name type="scientific">Triticum aestivum</name>
    <name type="common">Wheat</name>
    <dbReference type="NCBI Taxonomy" id="4565"/>
    <lineage>
        <taxon>Eukaryota</taxon>
        <taxon>Viridiplantae</taxon>
        <taxon>Streptophyta</taxon>
        <taxon>Embryophyta</taxon>
        <taxon>Tracheophyta</taxon>
        <taxon>Spermatophyta</taxon>
        <taxon>Magnoliopsida</taxon>
        <taxon>Liliopsida</taxon>
        <taxon>Poales</taxon>
        <taxon>Poaceae</taxon>
        <taxon>BOP clade</taxon>
        <taxon>Pooideae</taxon>
        <taxon>Triticodae</taxon>
        <taxon>Triticeae</taxon>
        <taxon>Triticinae</taxon>
        <taxon>Triticum</taxon>
    </lineage>
</organism>
<name>A0A3B6B1A0_WHEAT</name>
<dbReference type="Gramene" id="TraesCS2A02G356700.1">
    <property type="protein sequence ID" value="TraesCS2A02G356700.1"/>
    <property type="gene ID" value="TraesCS2A02G356700"/>
</dbReference>